<protein>
    <submittedName>
        <fullName evidence="2">Uncharacterized protein</fullName>
    </submittedName>
</protein>
<gene>
    <name evidence="2" type="ORF">C5167_015308</name>
</gene>
<sequence>MGRKTPDEDNPLDEEGTRTSNVP</sequence>
<keyword evidence="3" id="KW-1185">Reference proteome</keyword>
<dbReference type="EMBL" id="CM010717">
    <property type="protein sequence ID" value="RZC56455.1"/>
    <property type="molecule type" value="Genomic_DNA"/>
</dbReference>
<organism evidence="2 3">
    <name type="scientific">Papaver somniferum</name>
    <name type="common">Opium poppy</name>
    <dbReference type="NCBI Taxonomy" id="3469"/>
    <lineage>
        <taxon>Eukaryota</taxon>
        <taxon>Viridiplantae</taxon>
        <taxon>Streptophyta</taxon>
        <taxon>Embryophyta</taxon>
        <taxon>Tracheophyta</taxon>
        <taxon>Spermatophyta</taxon>
        <taxon>Magnoliopsida</taxon>
        <taxon>Ranunculales</taxon>
        <taxon>Papaveraceae</taxon>
        <taxon>Papaveroideae</taxon>
        <taxon>Papaver</taxon>
    </lineage>
</organism>
<dbReference type="Gramene" id="RZC56455">
    <property type="protein sequence ID" value="RZC56455"/>
    <property type="gene ID" value="C5167_015308"/>
</dbReference>
<reference evidence="2 3" key="1">
    <citation type="journal article" date="2018" name="Science">
        <title>The opium poppy genome and morphinan production.</title>
        <authorList>
            <person name="Guo L."/>
            <person name="Winzer T."/>
            <person name="Yang X."/>
            <person name="Li Y."/>
            <person name="Ning Z."/>
            <person name="He Z."/>
            <person name="Teodor R."/>
            <person name="Lu Y."/>
            <person name="Bowser T.A."/>
            <person name="Graham I.A."/>
            <person name="Ye K."/>
        </authorList>
    </citation>
    <scope>NUCLEOTIDE SEQUENCE [LARGE SCALE GENOMIC DNA]</scope>
    <source>
        <strain evidence="3">cv. HN1</strain>
        <tissue evidence="2">Leaves</tissue>
    </source>
</reference>
<name>A0A4Y7JA10_PAPSO</name>
<accession>A0A4Y7JA10</accession>
<dbReference type="AlphaFoldDB" id="A0A4Y7JA10"/>
<dbReference type="Proteomes" id="UP000316621">
    <property type="component" value="Chromosome 3"/>
</dbReference>
<proteinExistence type="predicted"/>
<feature type="region of interest" description="Disordered" evidence="1">
    <location>
        <begin position="1"/>
        <end position="23"/>
    </location>
</feature>
<evidence type="ECO:0000313" key="2">
    <source>
        <dbReference type="EMBL" id="RZC56455.1"/>
    </source>
</evidence>
<evidence type="ECO:0000313" key="3">
    <source>
        <dbReference type="Proteomes" id="UP000316621"/>
    </source>
</evidence>
<evidence type="ECO:0000256" key="1">
    <source>
        <dbReference type="SAM" id="MobiDB-lite"/>
    </source>
</evidence>